<name>C1EH74_MICCC</name>
<dbReference type="Pfam" id="PF23387">
    <property type="entry name" value="TPR_IFT80_172"/>
    <property type="match status" value="1"/>
</dbReference>
<feature type="compositionally biased region" description="Low complexity" evidence="5">
    <location>
        <begin position="809"/>
        <end position="831"/>
    </location>
</feature>
<organism evidence="8 9">
    <name type="scientific">Micromonas commoda (strain RCC299 / NOUM17 / CCMP2709)</name>
    <name type="common">Picoplanktonic green alga</name>
    <dbReference type="NCBI Taxonomy" id="296587"/>
    <lineage>
        <taxon>Eukaryota</taxon>
        <taxon>Viridiplantae</taxon>
        <taxon>Chlorophyta</taxon>
        <taxon>Mamiellophyceae</taxon>
        <taxon>Mamiellales</taxon>
        <taxon>Mamiellaceae</taxon>
        <taxon>Micromonas</taxon>
    </lineage>
</organism>
<evidence type="ECO:0000256" key="5">
    <source>
        <dbReference type="SAM" id="MobiDB-lite"/>
    </source>
</evidence>
<dbReference type="eggNOG" id="KOG1524">
    <property type="taxonomic scope" value="Eukaryota"/>
</dbReference>
<dbReference type="PROSITE" id="PS50294">
    <property type="entry name" value="WD_REPEATS_REGION"/>
    <property type="match status" value="2"/>
</dbReference>
<evidence type="ECO:0000259" key="6">
    <source>
        <dbReference type="Pfam" id="PF23335"/>
    </source>
</evidence>
<dbReference type="SUPFAM" id="SSF50978">
    <property type="entry name" value="WD40 repeat-like"/>
    <property type="match status" value="2"/>
</dbReference>
<dbReference type="OMA" id="WDAQGAN"/>
<feature type="domain" description="IFT80 second beta-propeller" evidence="6">
    <location>
        <begin position="307"/>
        <end position="605"/>
    </location>
</feature>
<evidence type="ECO:0000256" key="4">
    <source>
        <dbReference type="PROSITE-ProRule" id="PRU00221"/>
    </source>
</evidence>
<dbReference type="KEGG" id="mis:MICPUN_88460"/>
<protein>
    <submittedName>
        <fullName evidence="8">Intraflagellar transport 80</fullName>
    </submittedName>
</protein>
<feature type="domain" description="IFT80/172/WDR35 TPR" evidence="7">
    <location>
        <begin position="634"/>
        <end position="780"/>
    </location>
</feature>
<dbReference type="GeneID" id="8248920"/>
<dbReference type="InParanoid" id="C1EH74"/>
<evidence type="ECO:0000313" key="9">
    <source>
        <dbReference type="Proteomes" id="UP000002009"/>
    </source>
</evidence>
<accession>C1EH74</accession>
<dbReference type="InterPro" id="IPR056456">
    <property type="entry name" value="Beta-prop_IFT80_2nd"/>
</dbReference>
<comment type="subcellular location">
    <subcellularLocation>
        <location evidence="1">Cell projection</location>
        <location evidence="1">Cilium</location>
    </subcellularLocation>
</comment>
<dbReference type="Proteomes" id="UP000002009">
    <property type="component" value="Chromosome 14"/>
</dbReference>
<evidence type="ECO:0000256" key="1">
    <source>
        <dbReference type="ARBA" id="ARBA00004138"/>
    </source>
</evidence>
<reference evidence="8 9" key="1">
    <citation type="journal article" date="2009" name="Science">
        <title>Green evolution and dynamic adaptations revealed by genomes of the marine picoeukaryotes Micromonas.</title>
        <authorList>
            <person name="Worden A.Z."/>
            <person name="Lee J.H."/>
            <person name="Mock T."/>
            <person name="Rouze P."/>
            <person name="Simmons M.P."/>
            <person name="Aerts A.L."/>
            <person name="Allen A.E."/>
            <person name="Cuvelier M.L."/>
            <person name="Derelle E."/>
            <person name="Everett M.V."/>
            <person name="Foulon E."/>
            <person name="Grimwood J."/>
            <person name="Gundlach H."/>
            <person name="Henrissat B."/>
            <person name="Napoli C."/>
            <person name="McDonald S.M."/>
            <person name="Parker M.S."/>
            <person name="Rombauts S."/>
            <person name="Salamov A."/>
            <person name="Von Dassow P."/>
            <person name="Badger J.H."/>
            <person name="Coutinho P.M."/>
            <person name="Demir E."/>
            <person name="Dubchak I."/>
            <person name="Gentemann C."/>
            <person name="Eikrem W."/>
            <person name="Gready J.E."/>
            <person name="John U."/>
            <person name="Lanier W."/>
            <person name="Lindquist E.A."/>
            <person name="Lucas S."/>
            <person name="Mayer K.F."/>
            <person name="Moreau H."/>
            <person name="Not F."/>
            <person name="Otillar R."/>
            <person name="Panaud O."/>
            <person name="Pangilinan J."/>
            <person name="Paulsen I."/>
            <person name="Piegu B."/>
            <person name="Poliakov A."/>
            <person name="Robbens S."/>
            <person name="Schmutz J."/>
            <person name="Toulza E."/>
            <person name="Wyss T."/>
            <person name="Zelensky A."/>
            <person name="Zhou K."/>
            <person name="Armbrust E.V."/>
            <person name="Bhattacharya D."/>
            <person name="Goodenough U.W."/>
            <person name="Van de Peer Y."/>
            <person name="Grigoriev I.V."/>
        </authorList>
    </citation>
    <scope>NUCLEOTIDE SEQUENCE [LARGE SCALE GENOMIC DNA]</scope>
    <source>
        <strain evidence="9">RCC299 / NOUM17</strain>
    </source>
</reference>
<dbReference type="FunFam" id="1.25.40.470:FF:000007">
    <property type="entry name" value="Intraflagellar transport 80 homolog (Chlamydomonas)"/>
    <property type="match status" value="1"/>
</dbReference>
<dbReference type="Gene3D" id="2.130.10.10">
    <property type="entry name" value="YVTN repeat-like/Quinoprotein amine dehydrogenase"/>
    <property type="match status" value="2"/>
</dbReference>
<dbReference type="GO" id="GO:0030992">
    <property type="term" value="C:intraciliary transport particle B"/>
    <property type="evidence" value="ECO:0007669"/>
    <property type="project" value="TreeGrafter"/>
</dbReference>
<dbReference type="SMART" id="SM00320">
    <property type="entry name" value="WD40"/>
    <property type="match status" value="8"/>
</dbReference>
<dbReference type="GO" id="GO:0005929">
    <property type="term" value="C:cilium"/>
    <property type="evidence" value="ECO:0007669"/>
    <property type="project" value="UniProtKB-SubCell"/>
</dbReference>
<dbReference type="PROSITE" id="PS50082">
    <property type="entry name" value="WD_REPEATS_2"/>
    <property type="match status" value="2"/>
</dbReference>
<evidence type="ECO:0000313" key="8">
    <source>
        <dbReference type="EMBL" id="ACO67457.1"/>
    </source>
</evidence>
<dbReference type="AlphaFoldDB" id="C1EH74"/>
<dbReference type="InterPro" id="IPR056157">
    <property type="entry name" value="TPR_IFT80_172_dom"/>
</dbReference>
<sequence>MRLNVTSTSNVHKELVACVGWNAFNELYSCGDDKTVSRWDINGDAGGKVRTDRYVTDMHWFPAGKGGGSTGGNDVFACSFSDGCFRILTRGGRVERHVPDAHRGACVSLRWNPDGTALATCGEDGALKTWGRNGMLRAVLEQLQHAIHAISWSPSCDAVAAGCGKDLYVKSADPGGRKTIRWKAHDGAVLAVDWSPRGDVIVSGGEDCRYRVWDAFGRTLYASPTMDHPTTSCAWAPGGDVFAVGSFERAYLCDRTGWSSPGGGKCQLADGFGSVFGLAWSPDGTTLAGCGGGGYVFVAGTVGDAKEWGDAEASVSEADPHAVIVRCVSRENTSSTIELRDRASRLSLAHGYLVCVTTNQVCVYRADVQTGRWSNQPACVLDVRDVVTLVLQCRACFLLCTGGADGGAARVYGYEGRMICELKTQGFARPESLSDGVVALAPDTCAVVDRNDARVVRFLDTNAGRPVGTDVTHDLDVVHVALSQNGQAPDRRCAFVDANRDVYVVPVLRRGADENHALLATMVDDVRWSDTTDMLAAMCDGTLHAWYYPDAFYVDPDLAPRTKLVKHAGQAGVDFGKSPRIVAFDGARCTVRRVDGARIACSVSAHAPVLYKHVLANQWDRAIRLCRFVKDDSMWACLAAMAVANKDLNTAEIAYAAVEEVEKVQFVQAIKKIPTEEGRMAELALFRRKPDEAESILLQAGAVYRAIDMHVRLFNWRRALDLAVQHRTHVDTVLYRRARYLEEAQRRETDESFKEYSRSVQVDEEAVLAKIAQEGEKEKERARPVGGGVGGGGGGRTSRDTGGAPPSVRSMMRESGSASGGSSARSRASRR</sequence>
<keyword evidence="4" id="KW-0853">WD repeat</keyword>
<evidence type="ECO:0000256" key="2">
    <source>
        <dbReference type="ARBA" id="ARBA00023069"/>
    </source>
</evidence>
<dbReference type="OrthoDB" id="408728at2759"/>
<dbReference type="EMBL" id="CP001332">
    <property type="protein sequence ID" value="ACO67457.1"/>
    <property type="molecule type" value="Genomic_DNA"/>
</dbReference>
<feature type="compositionally biased region" description="Gly residues" evidence="5">
    <location>
        <begin position="785"/>
        <end position="796"/>
    </location>
</feature>
<feature type="repeat" description="WD" evidence="4">
    <location>
        <begin position="99"/>
        <end position="130"/>
    </location>
</feature>
<feature type="compositionally biased region" description="Basic and acidic residues" evidence="5">
    <location>
        <begin position="773"/>
        <end position="783"/>
    </location>
</feature>
<proteinExistence type="predicted"/>
<dbReference type="PANTHER" id="PTHR24098">
    <property type="entry name" value="OUTER SEGMENT 5"/>
    <property type="match status" value="1"/>
</dbReference>
<dbReference type="Pfam" id="PF23335">
    <property type="entry name" value="Beta-prop_IFT80_2nd"/>
    <property type="match status" value="1"/>
</dbReference>
<dbReference type="Gene3D" id="1.25.40.470">
    <property type="match status" value="1"/>
</dbReference>
<dbReference type="PANTHER" id="PTHR24098:SF0">
    <property type="entry name" value="OUTER SEGMENT 5"/>
    <property type="match status" value="1"/>
</dbReference>
<feature type="region of interest" description="Disordered" evidence="5">
    <location>
        <begin position="773"/>
        <end position="831"/>
    </location>
</feature>
<gene>
    <name evidence="8" type="primary">IFT80</name>
    <name evidence="8" type="ORF">MICPUN_88460</name>
</gene>
<dbReference type="RefSeq" id="XP_002506199.1">
    <property type="nucleotide sequence ID" value="XM_002506153.1"/>
</dbReference>
<keyword evidence="9" id="KW-1185">Reference proteome</keyword>
<keyword evidence="8" id="KW-0282">Flagellum</keyword>
<dbReference type="Pfam" id="PF00400">
    <property type="entry name" value="WD40"/>
    <property type="match status" value="2"/>
</dbReference>
<feature type="repeat" description="WD" evidence="4">
    <location>
        <begin position="182"/>
        <end position="214"/>
    </location>
</feature>
<keyword evidence="3" id="KW-0966">Cell projection</keyword>
<dbReference type="InterPro" id="IPR001680">
    <property type="entry name" value="WD40_rpt"/>
</dbReference>
<dbReference type="GO" id="GO:0060271">
    <property type="term" value="P:cilium assembly"/>
    <property type="evidence" value="ECO:0007669"/>
    <property type="project" value="TreeGrafter"/>
</dbReference>
<keyword evidence="2" id="KW-0969">Cilium</keyword>
<evidence type="ECO:0000256" key="3">
    <source>
        <dbReference type="ARBA" id="ARBA00023273"/>
    </source>
</evidence>
<dbReference type="STRING" id="296587.C1EH74"/>
<evidence type="ECO:0000259" key="7">
    <source>
        <dbReference type="Pfam" id="PF23387"/>
    </source>
</evidence>
<dbReference type="InterPro" id="IPR036322">
    <property type="entry name" value="WD40_repeat_dom_sf"/>
</dbReference>
<dbReference type="InterPro" id="IPR015943">
    <property type="entry name" value="WD40/YVTN_repeat-like_dom_sf"/>
</dbReference>